<keyword evidence="2" id="KW-0255">Endonuclease</keyword>
<dbReference type="InterPro" id="IPR011604">
    <property type="entry name" value="PDDEXK-like_dom_sf"/>
</dbReference>
<dbReference type="AlphaFoldDB" id="A0A562RIX5"/>
<dbReference type="InterPro" id="IPR011335">
    <property type="entry name" value="Restrct_endonuc-II-like"/>
</dbReference>
<proteinExistence type="predicted"/>
<dbReference type="SUPFAM" id="SSF52980">
    <property type="entry name" value="Restriction endonuclease-like"/>
    <property type="match status" value="1"/>
</dbReference>
<comment type="caution">
    <text evidence="2">The sequence shown here is derived from an EMBL/GenBank/DDBJ whole genome shotgun (WGS) entry which is preliminary data.</text>
</comment>
<keyword evidence="2" id="KW-0378">Hydrolase</keyword>
<dbReference type="InterPro" id="IPR017482">
    <property type="entry name" value="Lambda-type_endonuclease"/>
</dbReference>
<dbReference type="Proteomes" id="UP000318431">
    <property type="component" value="Unassembled WGS sequence"/>
</dbReference>
<keyword evidence="2" id="KW-0540">Nuclease</keyword>
<protein>
    <submittedName>
        <fullName evidence="2">Putative phage-type endonuclease</fullName>
    </submittedName>
</protein>
<dbReference type="InterPro" id="IPR019080">
    <property type="entry name" value="YqaJ_viral_recombinase"/>
</dbReference>
<dbReference type="Gene3D" id="3.90.320.10">
    <property type="match status" value="1"/>
</dbReference>
<dbReference type="NCBIfam" id="TIGR03033">
    <property type="entry name" value="phage_rel_nuc"/>
    <property type="match status" value="1"/>
</dbReference>
<organism evidence="2 3">
    <name type="scientific">Pseudoduganella lurida</name>
    <dbReference type="NCBI Taxonomy" id="1036180"/>
    <lineage>
        <taxon>Bacteria</taxon>
        <taxon>Pseudomonadati</taxon>
        <taxon>Pseudomonadota</taxon>
        <taxon>Betaproteobacteria</taxon>
        <taxon>Burkholderiales</taxon>
        <taxon>Oxalobacteraceae</taxon>
        <taxon>Telluria group</taxon>
        <taxon>Pseudoduganella</taxon>
    </lineage>
</organism>
<sequence>MNAIVDPTTYDRMKYLGGSDIAAILGVSPYRNVVDLWLDKIKPRAESGQNAAAKRRGSRLEPYILDMIREEHGLEIVAANNRYIDAELPYMAAEIDFEYRDPDTGEVENGEIKTVHPFKMKEWGEHGTDNLPLHYVAQVQHGMGVRTASRCRVFALIGDDLKPYVVERDDELIEAMRARAAEFWTKYVLPKVQPPLDYEHKDIIDTIKRLYPGTDGTVIDATAMHEHWRAVIGTAAEMRDHYEAILAGAKAHLLAEMGSAAAIKFADGMAFTRKVISKKAYTVNYDATRYVDFRLAKLKEQA</sequence>
<name>A0A562RIX5_9BURK</name>
<dbReference type="RefSeq" id="WP_158643036.1">
    <property type="nucleotide sequence ID" value="NZ_VLLB01000001.1"/>
</dbReference>
<dbReference type="Pfam" id="PF09588">
    <property type="entry name" value="YqaJ"/>
    <property type="match status" value="1"/>
</dbReference>
<gene>
    <name evidence="2" type="ORF">IP91_00090</name>
</gene>
<evidence type="ECO:0000313" key="2">
    <source>
        <dbReference type="EMBL" id="TWI69025.1"/>
    </source>
</evidence>
<feature type="domain" description="YqaJ viral recombinase" evidence="1">
    <location>
        <begin position="12"/>
        <end position="146"/>
    </location>
</feature>
<dbReference type="EMBL" id="VLLB01000001">
    <property type="protein sequence ID" value="TWI69025.1"/>
    <property type="molecule type" value="Genomic_DNA"/>
</dbReference>
<reference evidence="2 3" key="1">
    <citation type="journal article" date="2015" name="Stand. Genomic Sci.">
        <title>Genomic Encyclopedia of Bacterial and Archaeal Type Strains, Phase III: the genomes of soil and plant-associated and newly described type strains.</title>
        <authorList>
            <person name="Whitman W.B."/>
            <person name="Woyke T."/>
            <person name="Klenk H.P."/>
            <person name="Zhou Y."/>
            <person name="Lilburn T.G."/>
            <person name="Beck B.J."/>
            <person name="De Vos P."/>
            <person name="Vandamme P."/>
            <person name="Eisen J.A."/>
            <person name="Garrity G."/>
            <person name="Hugenholtz P."/>
            <person name="Kyrpides N.C."/>
        </authorList>
    </citation>
    <scope>NUCLEOTIDE SEQUENCE [LARGE SCALE GENOMIC DNA]</scope>
    <source>
        <strain evidence="2 3">CGMCC 1.10822</strain>
    </source>
</reference>
<dbReference type="GO" id="GO:0004519">
    <property type="term" value="F:endonuclease activity"/>
    <property type="evidence" value="ECO:0007669"/>
    <property type="project" value="UniProtKB-KW"/>
</dbReference>
<keyword evidence="3" id="KW-1185">Reference proteome</keyword>
<evidence type="ECO:0000259" key="1">
    <source>
        <dbReference type="Pfam" id="PF09588"/>
    </source>
</evidence>
<accession>A0A562RIX5</accession>
<dbReference type="OrthoDB" id="46225at2"/>
<evidence type="ECO:0000313" key="3">
    <source>
        <dbReference type="Proteomes" id="UP000318431"/>
    </source>
</evidence>